<reference evidence="18 19" key="1">
    <citation type="journal article" date="2024" name="Proc. Natl. Acad. Sci. U.S.A.">
        <title>The genetic regulatory architecture and epigenomic basis for age-related changes in rattlesnake venom.</title>
        <authorList>
            <person name="Hogan M.P."/>
            <person name="Holding M.L."/>
            <person name="Nystrom G.S."/>
            <person name="Colston T.J."/>
            <person name="Bartlett D.A."/>
            <person name="Mason A.J."/>
            <person name="Ellsworth S.A."/>
            <person name="Rautsaw R.M."/>
            <person name="Lawrence K.C."/>
            <person name="Strickland J.L."/>
            <person name="He B."/>
            <person name="Fraser P."/>
            <person name="Margres M.J."/>
            <person name="Gilbert D.M."/>
            <person name="Gibbs H.L."/>
            <person name="Parkinson C.L."/>
            <person name="Rokyta D.R."/>
        </authorList>
    </citation>
    <scope>NUCLEOTIDE SEQUENCE [LARGE SCALE GENOMIC DNA]</scope>
    <source>
        <strain evidence="18">DRR0105</strain>
    </source>
</reference>
<dbReference type="FunFam" id="3.40.50.410:FF:000012">
    <property type="entry name" value="Integrin, alpha 10"/>
    <property type="match status" value="1"/>
</dbReference>
<dbReference type="PROSITE" id="PS50234">
    <property type="entry name" value="VWFA"/>
    <property type="match status" value="1"/>
</dbReference>
<dbReference type="Pfam" id="PF20805">
    <property type="entry name" value="Integrin_A_Ig_2"/>
    <property type="match status" value="1"/>
</dbReference>
<dbReference type="Gene3D" id="3.40.50.410">
    <property type="entry name" value="von Willebrand factor, type A domain"/>
    <property type="match status" value="1"/>
</dbReference>
<keyword evidence="14" id="KW-0325">Glycoprotein</keyword>
<evidence type="ECO:0000256" key="11">
    <source>
        <dbReference type="ARBA" id="ARBA00023136"/>
    </source>
</evidence>
<dbReference type="GO" id="GO:0009897">
    <property type="term" value="C:external side of plasma membrane"/>
    <property type="evidence" value="ECO:0007669"/>
    <property type="project" value="TreeGrafter"/>
</dbReference>
<dbReference type="Gene3D" id="2.60.40.1510">
    <property type="entry name" value="ntegrin, alpha v. Chain A, domain 3"/>
    <property type="match status" value="1"/>
</dbReference>
<evidence type="ECO:0000313" key="19">
    <source>
        <dbReference type="Proteomes" id="UP001474421"/>
    </source>
</evidence>
<evidence type="ECO:0000256" key="14">
    <source>
        <dbReference type="ARBA" id="ARBA00023180"/>
    </source>
</evidence>
<keyword evidence="9 16" id="KW-1133">Transmembrane helix</keyword>
<dbReference type="InterPro" id="IPR036465">
    <property type="entry name" value="vWFA_dom_sf"/>
</dbReference>
<dbReference type="Gene3D" id="2.60.40.1530">
    <property type="entry name" value="ntegrin, alpha v. Chain A, domain 4"/>
    <property type="match status" value="1"/>
</dbReference>
<sequence>MPEAGSGSDALLKPRSTPWGLRALLLGLLSRGEGCSALLCRGGSKNIWCFLKDALGSTAEKASVGSLAAGLLLAGAGGSPCTGHKGAGLAALERAVPFYSFALDNCGHQESFPMEAALAKEQCIGQSYEPRAVGTLDQAERCKCYVNTSKLPGKVCFATADESSLEGLLRRSLPLLQPGLGNPCRWLSLCPPGHPIPTPFLCSCSSYSPAPPTSFQELLLSGIALDVSGCPMEACRGVLVAWAVSLLTDFPVHFCFPVFRELGLFVRLGEEETHSERTFFSCITVTEIVDAAPNVLPWHCLRGMGRSWYLYGCCHTFNIDTKRARIIPGSREAYFGYTVQQHEISGKKWLVVGAPYEINGPQKTGDVYKCSVNGKANSTCSKLNLGRVTLSNVSERKDNMRLGLSLTTNPKDNSFLACSPLWSHECGSSYYTTGMCSRVNSNFRYSKSVAPALQRCQTYMDIIIVLDGSNSIYPWAEVQNFLIRILKKFYIGPGQIQVGVVQYGEDAVHEFHLNDYRSVKDVVEAAKRIEQRGGTETRTAFGIEFARSEAFQKGGRKGAKKVMIVITDGESHDSPDLEKAIEGSEKDNVTRYAIAVLGYYNRRGINPAAFLKEIKYIASDPDEKHFFNVSDEAALKDIVDALGERIFSLEGTNKNEISFGLEMSQTGFSSHIVEDGILLGAVGAYDWNGAVLKETSSGKVVPHRESYLQEFPDELKNHGAYLGYTVTSVVSTRLSRIYIAGAPRFNHTGKVIVFTMHTNRSLTIHQSLTGEQIGAYFGSEISSVDVDGNGITDILLVGAPMYFSEGRERGKVYIYSLKENQFVPNGALKDLPGYQNSRFGSCIATVPDLNQDSYNDVVVGAPLEDEHQGALYIFHGYRENLIRKYKQRIAAADLSPGFMYFGSSIHGSLDMNEDKLVDLAVGSRGSAVLLWSRSVVQINATLQFEPSKINIFTKDCVRNGKEATCLSTFVCLTAVFLSAHFQTAHVALDYNLTIDERRYIPRAHLDESGDRLAHKTATLLAGQEHCDKMDFHVLDTADYVKPVTFSVDYALNSPETGPVMDDGWPTSLKVAVPFWNGCNEDEHCIPNLVLDAKTDVPTAMEYCRRVLRKSHSDCSAYTLSFDTSIFVIESARRRVAVEALLENRGENAYNTILNISFSRNLQFASLIQKDDPDINIECMSEEKHSNSRVCNVSYPFFRAKAKVAFRLDFEFKKSIFLQNLEIFLNASSDSEEQESTKEDNFALLKFQLKYETDLLFTRGSSQNYYEIEPNNSLQTYDRIGPPFNCTFKLQNLGLFPVDGIVIKITVPVATRGGNRLLQLRGFHGPENGMMCNIGGNDTDYRRTPSDEDLGRHPQLNYSNSDVISIDCSVNLAANEEVSFLLYGNLWMRTLRVLKFKTFRFIFNAALQRGFRSAFIFREEDPSRQIAFEISKVEESHIPIWIIIGSTLGGFLLLALLVLALWKLGFFQSATHKRDASQDQTAKDLD</sequence>
<keyword evidence="19" id="KW-1185">Reference proteome</keyword>
<evidence type="ECO:0000256" key="4">
    <source>
        <dbReference type="ARBA" id="ARBA00022723"/>
    </source>
</evidence>
<gene>
    <name evidence="18" type="ORF">NXF25_015832</name>
</gene>
<dbReference type="InterPro" id="IPR000413">
    <property type="entry name" value="Integrin_alpha"/>
</dbReference>
<keyword evidence="13 16" id="KW-0675">Receptor</keyword>
<evidence type="ECO:0000256" key="15">
    <source>
        <dbReference type="PROSITE-ProRule" id="PRU00803"/>
    </source>
</evidence>
<dbReference type="PRINTS" id="PR00453">
    <property type="entry name" value="VWFADOMAIN"/>
</dbReference>
<dbReference type="PANTHER" id="PTHR23220:SF21">
    <property type="entry name" value="INTEGRIN ALPHA-11"/>
    <property type="match status" value="1"/>
</dbReference>
<feature type="repeat" description="FG-GAP" evidence="15">
    <location>
        <begin position="652"/>
        <end position="703"/>
    </location>
</feature>
<feature type="repeat" description="FG-GAP" evidence="15">
    <location>
        <begin position="825"/>
        <end position="883"/>
    </location>
</feature>
<dbReference type="InterPro" id="IPR013519">
    <property type="entry name" value="Int_alpha_beta-p"/>
</dbReference>
<keyword evidence="3 16" id="KW-0812">Transmembrane</keyword>
<feature type="repeat" description="FG-GAP" evidence="15">
    <location>
        <begin position="388"/>
        <end position="448"/>
    </location>
</feature>
<evidence type="ECO:0000256" key="12">
    <source>
        <dbReference type="ARBA" id="ARBA00023157"/>
    </source>
</evidence>
<dbReference type="SMART" id="SM00191">
    <property type="entry name" value="Int_alpha"/>
    <property type="match status" value="5"/>
</dbReference>
<evidence type="ECO:0000256" key="3">
    <source>
        <dbReference type="ARBA" id="ARBA00022692"/>
    </source>
</evidence>
<feature type="transmembrane region" description="Helical" evidence="16">
    <location>
        <begin position="1439"/>
        <end position="1463"/>
    </location>
</feature>
<dbReference type="InterPro" id="IPR013517">
    <property type="entry name" value="FG-GAP"/>
</dbReference>
<proteinExistence type="inferred from homology"/>
<dbReference type="Gene3D" id="1.20.5.930">
    <property type="entry name" value="Bicelle-embedded integrin alpha(iib) transmembrane segment"/>
    <property type="match status" value="1"/>
</dbReference>
<comment type="similarity">
    <text evidence="2 16">Belongs to the integrin alpha chain family.</text>
</comment>
<evidence type="ECO:0000256" key="5">
    <source>
        <dbReference type="ARBA" id="ARBA00022729"/>
    </source>
</evidence>
<evidence type="ECO:0000256" key="7">
    <source>
        <dbReference type="ARBA" id="ARBA00022837"/>
    </source>
</evidence>
<dbReference type="InterPro" id="IPR002035">
    <property type="entry name" value="VWF_A"/>
</dbReference>
<evidence type="ECO:0000256" key="9">
    <source>
        <dbReference type="ARBA" id="ARBA00022989"/>
    </source>
</evidence>
<dbReference type="SUPFAM" id="SSF69179">
    <property type="entry name" value="Integrin domains"/>
    <property type="match status" value="3"/>
</dbReference>
<name>A0AAW1AWI2_CROAD</name>
<feature type="repeat" description="FG-GAP" evidence="15">
    <location>
        <begin position="321"/>
        <end position="379"/>
    </location>
</feature>
<dbReference type="FunFam" id="1.20.5.930:FF:000005">
    <property type="entry name" value="Integrin, alpha 10"/>
    <property type="match status" value="1"/>
</dbReference>
<comment type="caution">
    <text evidence="18">The sequence shown here is derived from an EMBL/GenBank/DDBJ whole genome shotgun (WGS) entry which is preliminary data.</text>
</comment>
<dbReference type="InterPro" id="IPR048285">
    <property type="entry name" value="Integrin_alpha_Ig-like_2"/>
</dbReference>
<evidence type="ECO:0000256" key="13">
    <source>
        <dbReference type="ARBA" id="ARBA00023170"/>
    </source>
</evidence>
<dbReference type="InterPro" id="IPR013649">
    <property type="entry name" value="Integrin_alpha_Ig-like_1"/>
</dbReference>
<evidence type="ECO:0000256" key="1">
    <source>
        <dbReference type="ARBA" id="ARBA00004479"/>
    </source>
</evidence>
<dbReference type="Pfam" id="PF08441">
    <property type="entry name" value="Integrin_A_Ig_1"/>
    <property type="match status" value="1"/>
</dbReference>
<organism evidence="18 19">
    <name type="scientific">Crotalus adamanteus</name>
    <name type="common">Eastern diamondback rattlesnake</name>
    <dbReference type="NCBI Taxonomy" id="8729"/>
    <lineage>
        <taxon>Eukaryota</taxon>
        <taxon>Metazoa</taxon>
        <taxon>Chordata</taxon>
        <taxon>Craniata</taxon>
        <taxon>Vertebrata</taxon>
        <taxon>Euteleostomi</taxon>
        <taxon>Lepidosauria</taxon>
        <taxon>Squamata</taxon>
        <taxon>Bifurcata</taxon>
        <taxon>Unidentata</taxon>
        <taxon>Episquamata</taxon>
        <taxon>Toxicofera</taxon>
        <taxon>Serpentes</taxon>
        <taxon>Colubroidea</taxon>
        <taxon>Viperidae</taxon>
        <taxon>Crotalinae</taxon>
        <taxon>Crotalus</taxon>
    </lineage>
</organism>
<comment type="subcellular location">
    <subcellularLocation>
        <location evidence="1 16">Membrane</location>
        <topology evidence="1 16">Single-pass type I membrane protein</topology>
    </subcellularLocation>
</comment>
<dbReference type="SUPFAM" id="SSF53300">
    <property type="entry name" value="vWA-like"/>
    <property type="match status" value="1"/>
</dbReference>
<keyword evidence="10 16" id="KW-0401">Integrin</keyword>
<keyword evidence="11 16" id="KW-0472">Membrane</keyword>
<dbReference type="FunFam" id="2.130.10.130:FF:000004">
    <property type="entry name" value="Integrin subunit alpha 10"/>
    <property type="match status" value="1"/>
</dbReference>
<keyword evidence="5" id="KW-0732">Signal</keyword>
<evidence type="ECO:0000259" key="17">
    <source>
        <dbReference type="PROSITE" id="PS50234"/>
    </source>
</evidence>
<keyword evidence="7" id="KW-0106">Calcium</keyword>
<dbReference type="EMBL" id="JAOTOJ010000012">
    <property type="protein sequence ID" value="KAK9394169.1"/>
    <property type="molecule type" value="Genomic_DNA"/>
</dbReference>
<keyword evidence="6" id="KW-0677">Repeat</keyword>
<dbReference type="PANTHER" id="PTHR23220">
    <property type="entry name" value="INTEGRIN ALPHA"/>
    <property type="match status" value="1"/>
</dbReference>
<feature type="repeat" description="FG-GAP" evidence="15">
    <location>
        <begin position="887"/>
        <end position="947"/>
    </location>
</feature>
<feature type="domain" description="VWFA" evidence="17">
    <location>
        <begin position="461"/>
        <end position="642"/>
    </location>
</feature>
<keyword evidence="8 16" id="KW-0130">Cell adhesion</keyword>
<feature type="repeat" description="FG-GAP" evidence="15">
    <location>
        <begin position="763"/>
        <end position="824"/>
    </location>
</feature>
<dbReference type="Proteomes" id="UP001474421">
    <property type="component" value="Unassembled WGS sequence"/>
</dbReference>
<dbReference type="GO" id="GO:0046872">
    <property type="term" value="F:metal ion binding"/>
    <property type="evidence" value="ECO:0007669"/>
    <property type="project" value="UniProtKB-KW"/>
</dbReference>
<dbReference type="GO" id="GO:0008305">
    <property type="term" value="C:integrin complex"/>
    <property type="evidence" value="ECO:0007669"/>
    <property type="project" value="InterPro"/>
</dbReference>
<evidence type="ECO:0000256" key="10">
    <source>
        <dbReference type="ARBA" id="ARBA00023037"/>
    </source>
</evidence>
<dbReference type="InterPro" id="IPR028994">
    <property type="entry name" value="Integrin_alpha_N"/>
</dbReference>
<evidence type="ECO:0000313" key="18">
    <source>
        <dbReference type="EMBL" id="KAK9394169.1"/>
    </source>
</evidence>
<dbReference type="GO" id="GO:0033627">
    <property type="term" value="P:cell adhesion mediated by integrin"/>
    <property type="evidence" value="ECO:0007669"/>
    <property type="project" value="TreeGrafter"/>
</dbReference>
<evidence type="ECO:0000256" key="8">
    <source>
        <dbReference type="ARBA" id="ARBA00022889"/>
    </source>
</evidence>
<dbReference type="PROSITE" id="PS51470">
    <property type="entry name" value="FG_GAP"/>
    <property type="match status" value="6"/>
</dbReference>
<dbReference type="Gene3D" id="2.130.10.130">
    <property type="entry name" value="Integrin alpha, N-terminal"/>
    <property type="match status" value="2"/>
</dbReference>
<dbReference type="Pfam" id="PF01839">
    <property type="entry name" value="FG-GAP"/>
    <property type="match status" value="2"/>
</dbReference>
<accession>A0AAW1AWI2</accession>
<dbReference type="GO" id="GO:0007229">
    <property type="term" value="P:integrin-mediated signaling pathway"/>
    <property type="evidence" value="ECO:0007669"/>
    <property type="project" value="UniProtKB-KW"/>
</dbReference>
<dbReference type="Gene3D" id="2.60.40.1460">
    <property type="entry name" value="Integrin domains. Chain A, domain 2"/>
    <property type="match status" value="1"/>
</dbReference>
<dbReference type="CDD" id="cd01469">
    <property type="entry name" value="vWA_integrins_alpha_subunit"/>
    <property type="match status" value="1"/>
</dbReference>
<dbReference type="Pfam" id="PF00092">
    <property type="entry name" value="VWA"/>
    <property type="match status" value="1"/>
</dbReference>
<evidence type="ECO:0000256" key="2">
    <source>
        <dbReference type="ARBA" id="ARBA00008054"/>
    </source>
</evidence>
<protein>
    <submittedName>
        <fullName evidence="18">Integrin alpha-11</fullName>
    </submittedName>
</protein>
<dbReference type="InterPro" id="IPR032695">
    <property type="entry name" value="Integrin_dom_sf"/>
</dbReference>
<dbReference type="GO" id="GO:0007160">
    <property type="term" value="P:cell-matrix adhesion"/>
    <property type="evidence" value="ECO:0007669"/>
    <property type="project" value="TreeGrafter"/>
</dbReference>
<evidence type="ECO:0000256" key="16">
    <source>
        <dbReference type="RuleBase" id="RU003762"/>
    </source>
</evidence>
<keyword evidence="4" id="KW-0479">Metal-binding</keyword>
<dbReference type="SMART" id="SM00327">
    <property type="entry name" value="VWA"/>
    <property type="match status" value="1"/>
</dbReference>
<evidence type="ECO:0000256" key="6">
    <source>
        <dbReference type="ARBA" id="ARBA00022737"/>
    </source>
</evidence>
<dbReference type="PRINTS" id="PR01185">
    <property type="entry name" value="INTEGRINA"/>
</dbReference>
<dbReference type="GO" id="GO:0098609">
    <property type="term" value="P:cell-cell adhesion"/>
    <property type="evidence" value="ECO:0007669"/>
    <property type="project" value="TreeGrafter"/>
</dbReference>
<dbReference type="GO" id="GO:0005178">
    <property type="term" value="F:integrin binding"/>
    <property type="evidence" value="ECO:0007669"/>
    <property type="project" value="TreeGrafter"/>
</dbReference>
<dbReference type="SUPFAM" id="SSF69318">
    <property type="entry name" value="Integrin alpha N-terminal domain"/>
    <property type="match status" value="1"/>
</dbReference>
<keyword evidence="12" id="KW-1015">Disulfide bond</keyword>